<reference evidence="8 9" key="1">
    <citation type="journal article" date="2020" name="Front. Microbiol.">
        <title>Single-cell genomics of novel Actinobacteria with the Wood-Ljungdahl pathway discovered in a serpentinizing system.</title>
        <authorList>
            <person name="Merino N."/>
            <person name="Kawai M."/>
            <person name="Boyd E.S."/>
            <person name="Colman D.R."/>
            <person name="McGlynn S.E."/>
            <person name="Nealson K.H."/>
            <person name="Kurokawa K."/>
            <person name="Hongoh Y."/>
        </authorList>
    </citation>
    <scope>NUCLEOTIDE SEQUENCE [LARGE SCALE GENOMIC DNA]</scope>
    <source>
        <strain evidence="8 9">S09_30</strain>
    </source>
</reference>
<evidence type="ECO:0000256" key="1">
    <source>
        <dbReference type="ARBA" id="ARBA00022598"/>
    </source>
</evidence>
<dbReference type="SUPFAM" id="SSF52317">
    <property type="entry name" value="Class I glutamine amidotransferase-like"/>
    <property type="match status" value="1"/>
</dbReference>
<dbReference type="InterPro" id="IPR017926">
    <property type="entry name" value="GATASE"/>
</dbReference>
<evidence type="ECO:0000256" key="2">
    <source>
        <dbReference type="ARBA" id="ARBA00022741"/>
    </source>
</evidence>
<evidence type="ECO:0000313" key="9">
    <source>
        <dbReference type="Proteomes" id="UP000585609"/>
    </source>
</evidence>
<dbReference type="PANTHER" id="PTHR11922:SF2">
    <property type="entry name" value="GMP SYNTHASE [GLUTAMINE-HYDROLYZING]"/>
    <property type="match status" value="1"/>
</dbReference>
<evidence type="ECO:0000313" key="8">
    <source>
        <dbReference type="EMBL" id="GFP24371.1"/>
    </source>
</evidence>
<dbReference type="Proteomes" id="UP000585609">
    <property type="component" value="Unassembled WGS sequence"/>
</dbReference>
<comment type="caution">
    <text evidence="8">The sequence shown here is derived from an EMBL/GenBank/DDBJ whole genome shotgun (WGS) entry which is preliminary data.</text>
</comment>
<dbReference type="PROSITE" id="PS51273">
    <property type="entry name" value="GATASE_TYPE_1"/>
    <property type="match status" value="1"/>
</dbReference>
<keyword evidence="4" id="KW-0658">Purine biosynthesis</keyword>
<sequence length="168" mass="18182">MTDIHKAAEIKKDTENTEIKKVTGMSKVKDINEEISIERETDTIVVLDFGGQYSQLIARRVRECQVYSLLLSYDTPLAEIVKLRPKGIILSGGPASVQVEGAPKCDPHLFGLGIPVLGICYGLQLMAHLLGGKVTTSGISEYGKTELSLDARSSDDGSADTHSIFLFG</sequence>
<evidence type="ECO:0000256" key="3">
    <source>
        <dbReference type="ARBA" id="ARBA00022749"/>
    </source>
</evidence>
<evidence type="ECO:0000256" key="5">
    <source>
        <dbReference type="ARBA" id="ARBA00022840"/>
    </source>
</evidence>
<keyword evidence="1" id="KW-0436">Ligase</keyword>
<dbReference type="AlphaFoldDB" id="A0A6V8NYQ4"/>
<gene>
    <name evidence="8" type="ORF">HKBW3S09_01838</name>
</gene>
<protein>
    <recommendedName>
        <fullName evidence="6">Glutamine amidotransferase</fullName>
    </recommendedName>
</protein>
<dbReference type="InterPro" id="IPR029062">
    <property type="entry name" value="Class_I_gatase-like"/>
</dbReference>
<dbReference type="GO" id="GO:0005524">
    <property type="term" value="F:ATP binding"/>
    <property type="evidence" value="ECO:0007669"/>
    <property type="project" value="UniProtKB-KW"/>
</dbReference>
<name>A0A6V8NYQ4_9ACTN</name>
<proteinExistence type="predicted"/>
<feature type="non-terminal residue" evidence="8">
    <location>
        <position position="168"/>
    </location>
</feature>
<evidence type="ECO:0000256" key="4">
    <source>
        <dbReference type="ARBA" id="ARBA00022755"/>
    </source>
</evidence>
<dbReference type="Pfam" id="PF00117">
    <property type="entry name" value="GATase"/>
    <property type="match status" value="1"/>
</dbReference>
<dbReference type="GO" id="GO:0005829">
    <property type="term" value="C:cytosol"/>
    <property type="evidence" value="ECO:0007669"/>
    <property type="project" value="TreeGrafter"/>
</dbReference>
<keyword evidence="2" id="KW-0547">Nucleotide-binding</keyword>
<organism evidence="8 9">
    <name type="scientific">Candidatus Hakubella thermalkaliphila</name>
    <dbReference type="NCBI Taxonomy" id="2754717"/>
    <lineage>
        <taxon>Bacteria</taxon>
        <taxon>Bacillati</taxon>
        <taxon>Actinomycetota</taxon>
        <taxon>Actinomycetota incertae sedis</taxon>
        <taxon>Candidatus Hakubellales</taxon>
        <taxon>Candidatus Hakubellaceae</taxon>
        <taxon>Candidatus Hakubella</taxon>
    </lineage>
</organism>
<evidence type="ECO:0000256" key="6">
    <source>
        <dbReference type="ARBA" id="ARBA00031356"/>
    </source>
</evidence>
<keyword evidence="5" id="KW-0067">ATP-binding</keyword>
<dbReference type="PRINTS" id="PR00099">
    <property type="entry name" value="CPSGATASE"/>
</dbReference>
<dbReference type="Gene3D" id="3.40.50.880">
    <property type="match status" value="1"/>
</dbReference>
<accession>A0A6V8NYQ4</accession>
<dbReference type="EMBL" id="BLRW01000513">
    <property type="protein sequence ID" value="GFP24371.1"/>
    <property type="molecule type" value="Genomic_DNA"/>
</dbReference>
<evidence type="ECO:0000259" key="7">
    <source>
        <dbReference type="Pfam" id="PF00117"/>
    </source>
</evidence>
<dbReference type="GO" id="GO:0003921">
    <property type="term" value="F:GMP synthase activity"/>
    <property type="evidence" value="ECO:0007669"/>
    <property type="project" value="TreeGrafter"/>
</dbReference>
<keyword evidence="3" id="KW-0332">GMP biosynthesis</keyword>
<dbReference type="PANTHER" id="PTHR11922">
    <property type="entry name" value="GMP SYNTHASE-RELATED"/>
    <property type="match status" value="1"/>
</dbReference>
<feature type="domain" description="Glutamine amidotransferase" evidence="7">
    <location>
        <begin position="45"/>
        <end position="152"/>
    </location>
</feature>